<accession>A0A9D1LKH0</accession>
<evidence type="ECO:0000313" key="5">
    <source>
        <dbReference type="Proteomes" id="UP000824082"/>
    </source>
</evidence>
<dbReference type="SUPFAM" id="SSF55729">
    <property type="entry name" value="Acyl-CoA N-acyltransferases (Nat)"/>
    <property type="match status" value="1"/>
</dbReference>
<dbReference type="AlphaFoldDB" id="A0A9D1LKH0"/>
<dbReference type="PANTHER" id="PTHR43800:SF1">
    <property type="entry name" value="PEPTIDYL-LYSINE N-ACETYLTRANSFERASE YJAB"/>
    <property type="match status" value="1"/>
</dbReference>
<evidence type="ECO:0000259" key="3">
    <source>
        <dbReference type="PROSITE" id="PS51186"/>
    </source>
</evidence>
<evidence type="ECO:0000313" key="4">
    <source>
        <dbReference type="EMBL" id="HIU42041.1"/>
    </source>
</evidence>
<dbReference type="EMBL" id="DVMX01000113">
    <property type="protein sequence ID" value="HIU42041.1"/>
    <property type="molecule type" value="Genomic_DNA"/>
</dbReference>
<reference evidence="4" key="1">
    <citation type="submission" date="2020-10" db="EMBL/GenBank/DDBJ databases">
        <authorList>
            <person name="Gilroy R."/>
        </authorList>
    </citation>
    <scope>NUCLEOTIDE SEQUENCE</scope>
    <source>
        <strain evidence="4">4509</strain>
    </source>
</reference>
<name>A0A9D1LKH0_9FIRM</name>
<comment type="caution">
    <text evidence="4">The sequence shown here is derived from an EMBL/GenBank/DDBJ whole genome shotgun (WGS) entry which is preliminary data.</text>
</comment>
<organism evidence="4 5">
    <name type="scientific">Candidatus Egerieicola faecale</name>
    <dbReference type="NCBI Taxonomy" id="2840774"/>
    <lineage>
        <taxon>Bacteria</taxon>
        <taxon>Bacillati</taxon>
        <taxon>Bacillota</taxon>
        <taxon>Clostridia</taxon>
        <taxon>Eubacteriales</taxon>
        <taxon>Oscillospiraceae</taxon>
        <taxon>Oscillospiraceae incertae sedis</taxon>
        <taxon>Candidatus Egerieicola</taxon>
    </lineage>
</organism>
<dbReference type="Proteomes" id="UP000824082">
    <property type="component" value="Unassembled WGS sequence"/>
</dbReference>
<dbReference type="Pfam" id="PF13508">
    <property type="entry name" value="Acetyltransf_7"/>
    <property type="match status" value="1"/>
</dbReference>
<dbReference type="PANTHER" id="PTHR43800">
    <property type="entry name" value="PEPTIDYL-LYSINE N-ACETYLTRANSFERASE YJAB"/>
    <property type="match status" value="1"/>
</dbReference>
<evidence type="ECO:0000256" key="1">
    <source>
        <dbReference type="ARBA" id="ARBA00022679"/>
    </source>
</evidence>
<dbReference type="InterPro" id="IPR000182">
    <property type="entry name" value="GNAT_dom"/>
</dbReference>
<protein>
    <submittedName>
        <fullName evidence="4">GNAT family N-acetyltransferase</fullName>
    </submittedName>
</protein>
<evidence type="ECO:0000256" key="2">
    <source>
        <dbReference type="ARBA" id="ARBA00023315"/>
    </source>
</evidence>
<gene>
    <name evidence="4" type="ORF">IAD19_05755</name>
</gene>
<dbReference type="InterPro" id="IPR016181">
    <property type="entry name" value="Acyl_CoA_acyltransferase"/>
</dbReference>
<sequence>MIRKMEYQDLEAAIEVWQKANRQAHGFLPAYFWEQRRAQIKTALQQQEVYVAVEEGRLVGLIGLRRDWVHGLFVLPDCQGRGIGRRLLETLKQRRPQLWLQVYSKNQRALAFYLREGFQICRRSLDGDSNEVKLTLLWQR</sequence>
<keyword evidence="2" id="KW-0012">Acyltransferase</keyword>
<dbReference type="CDD" id="cd04301">
    <property type="entry name" value="NAT_SF"/>
    <property type="match status" value="1"/>
</dbReference>
<dbReference type="Gene3D" id="3.40.630.30">
    <property type="match status" value="1"/>
</dbReference>
<dbReference type="GO" id="GO:0016747">
    <property type="term" value="F:acyltransferase activity, transferring groups other than amino-acyl groups"/>
    <property type="evidence" value="ECO:0007669"/>
    <property type="project" value="InterPro"/>
</dbReference>
<reference evidence="4" key="2">
    <citation type="journal article" date="2021" name="PeerJ">
        <title>Extensive microbial diversity within the chicken gut microbiome revealed by metagenomics and culture.</title>
        <authorList>
            <person name="Gilroy R."/>
            <person name="Ravi A."/>
            <person name="Getino M."/>
            <person name="Pursley I."/>
            <person name="Horton D.L."/>
            <person name="Alikhan N.F."/>
            <person name="Baker D."/>
            <person name="Gharbi K."/>
            <person name="Hall N."/>
            <person name="Watson M."/>
            <person name="Adriaenssens E.M."/>
            <person name="Foster-Nyarko E."/>
            <person name="Jarju S."/>
            <person name="Secka A."/>
            <person name="Antonio M."/>
            <person name="Oren A."/>
            <person name="Chaudhuri R.R."/>
            <person name="La Ragione R."/>
            <person name="Hildebrand F."/>
            <person name="Pallen M.J."/>
        </authorList>
    </citation>
    <scope>NUCLEOTIDE SEQUENCE</scope>
    <source>
        <strain evidence="4">4509</strain>
    </source>
</reference>
<proteinExistence type="predicted"/>
<dbReference type="PROSITE" id="PS51186">
    <property type="entry name" value="GNAT"/>
    <property type="match status" value="1"/>
</dbReference>
<feature type="domain" description="N-acetyltransferase" evidence="3">
    <location>
        <begin position="1"/>
        <end position="139"/>
    </location>
</feature>
<keyword evidence="1" id="KW-0808">Transferase</keyword>